<dbReference type="Proteomes" id="UP000608420">
    <property type="component" value="Unassembled WGS sequence"/>
</dbReference>
<dbReference type="Gene3D" id="3.30.460.10">
    <property type="entry name" value="Beta Polymerase, domain 2"/>
    <property type="match status" value="1"/>
</dbReference>
<protein>
    <recommendedName>
        <fullName evidence="1">Polymerase beta nucleotidyltransferase domain-containing protein</fullName>
    </recommendedName>
</protein>
<comment type="caution">
    <text evidence="2">The sequence shown here is derived from an EMBL/GenBank/DDBJ whole genome shotgun (WGS) entry which is preliminary data.</text>
</comment>
<accession>A0ABQ1VTV9</accession>
<keyword evidence="3" id="KW-1185">Reference proteome</keyword>
<evidence type="ECO:0000259" key="1">
    <source>
        <dbReference type="Pfam" id="PF18765"/>
    </source>
</evidence>
<feature type="domain" description="Polymerase beta nucleotidyltransferase" evidence="1">
    <location>
        <begin position="14"/>
        <end position="95"/>
    </location>
</feature>
<gene>
    <name evidence="2" type="ORF">GCM10010913_20650</name>
</gene>
<organism evidence="2 3">
    <name type="scientific">Paenibacillus aceti</name>
    <dbReference type="NCBI Taxonomy" id="1820010"/>
    <lineage>
        <taxon>Bacteria</taxon>
        <taxon>Bacillati</taxon>
        <taxon>Bacillota</taxon>
        <taxon>Bacilli</taxon>
        <taxon>Bacillales</taxon>
        <taxon>Paenibacillaceae</taxon>
        <taxon>Paenibacillus</taxon>
    </lineage>
</organism>
<dbReference type="InterPro" id="IPR043519">
    <property type="entry name" value="NT_sf"/>
</dbReference>
<reference evidence="3" key="1">
    <citation type="journal article" date="2019" name="Int. J. Syst. Evol. Microbiol.">
        <title>The Global Catalogue of Microorganisms (GCM) 10K type strain sequencing project: providing services to taxonomists for standard genome sequencing and annotation.</title>
        <authorList>
            <consortium name="The Broad Institute Genomics Platform"/>
            <consortium name="The Broad Institute Genome Sequencing Center for Infectious Disease"/>
            <person name="Wu L."/>
            <person name="Ma J."/>
        </authorList>
    </citation>
    <scope>NUCLEOTIDE SEQUENCE [LARGE SCALE GENOMIC DNA]</scope>
    <source>
        <strain evidence="3">CGMCC 1.15420</strain>
    </source>
</reference>
<dbReference type="CDD" id="cd05403">
    <property type="entry name" value="NT_KNTase_like"/>
    <property type="match status" value="1"/>
</dbReference>
<dbReference type="SUPFAM" id="SSF81301">
    <property type="entry name" value="Nucleotidyltransferase"/>
    <property type="match status" value="1"/>
</dbReference>
<dbReference type="Pfam" id="PF18765">
    <property type="entry name" value="Polbeta"/>
    <property type="match status" value="1"/>
</dbReference>
<proteinExistence type="predicted"/>
<dbReference type="EMBL" id="BMIW01000012">
    <property type="protein sequence ID" value="GGF98770.1"/>
    <property type="molecule type" value="Genomic_DNA"/>
</dbReference>
<name>A0ABQ1VTV9_9BACL</name>
<dbReference type="RefSeq" id="WP_120461804.1">
    <property type="nucleotide sequence ID" value="NZ_BMIW01000012.1"/>
</dbReference>
<evidence type="ECO:0000313" key="3">
    <source>
        <dbReference type="Proteomes" id="UP000608420"/>
    </source>
</evidence>
<dbReference type="InterPro" id="IPR041633">
    <property type="entry name" value="Polbeta"/>
</dbReference>
<sequence>MNKPVLSKSLEMSLKGILYMFPEITEMILFGSRATGKVRIGSDLDIYVDATDKLDKICYEIWEEACIVPVDVITPEILEGSPELAEEIEEHGIDLIAYFGLKR</sequence>
<evidence type="ECO:0000313" key="2">
    <source>
        <dbReference type="EMBL" id="GGF98770.1"/>
    </source>
</evidence>